<dbReference type="EMBL" id="QHCS01000008">
    <property type="protein sequence ID" value="RHX83514.1"/>
    <property type="molecule type" value="Genomic_DNA"/>
</dbReference>
<organism evidence="1 2">
    <name type="scientific">Leptospira stimsonii</name>
    <dbReference type="NCBI Taxonomy" id="2202203"/>
    <lineage>
        <taxon>Bacteria</taxon>
        <taxon>Pseudomonadati</taxon>
        <taxon>Spirochaetota</taxon>
        <taxon>Spirochaetia</taxon>
        <taxon>Leptospirales</taxon>
        <taxon>Leptospiraceae</taxon>
        <taxon>Leptospira</taxon>
    </lineage>
</organism>
<dbReference type="AlphaFoldDB" id="A0A8B3CIR4"/>
<comment type="caution">
    <text evidence="1">The sequence shown here is derived from an EMBL/GenBank/DDBJ whole genome shotgun (WGS) entry which is preliminary data.</text>
</comment>
<proteinExistence type="predicted"/>
<name>A0A8B3CIR4_9LEPT</name>
<reference evidence="2" key="1">
    <citation type="submission" date="2018-05" db="EMBL/GenBank/DDBJ databases">
        <title>Leptospira yasudae sp. nov. and Leptospira stimsonii sp. nov., two pathogenic species of the genus Leptospira isolated from environmental sources.</title>
        <authorList>
            <person name="Casanovas-Massana A."/>
            <person name="Hamond C."/>
            <person name="Santos L.A."/>
            <person name="Hacker K.P."/>
            <person name="Balassiano I."/>
            <person name="Medeiros M.A."/>
            <person name="Reis M.G."/>
            <person name="Ko A.I."/>
            <person name="Wunder E.A."/>
        </authorList>
    </citation>
    <scope>NUCLEOTIDE SEQUENCE [LARGE SCALE GENOMIC DNA]</scope>
    <source>
        <strain evidence="2">AMB6-RJ</strain>
    </source>
</reference>
<sequence>MTLSNKALSCKASTDWVILNLNSKRPSSFLEAFDLNDAARPDHCRFEESFPKSSTRGKEPSFRKFECFFV</sequence>
<evidence type="ECO:0000313" key="2">
    <source>
        <dbReference type="Proteomes" id="UP000266669"/>
    </source>
</evidence>
<dbReference type="Proteomes" id="UP000266669">
    <property type="component" value="Unassembled WGS sequence"/>
</dbReference>
<gene>
    <name evidence="1" type="ORF">DLM78_21190</name>
</gene>
<evidence type="ECO:0000313" key="1">
    <source>
        <dbReference type="EMBL" id="RHX83514.1"/>
    </source>
</evidence>
<protein>
    <submittedName>
        <fullName evidence="1">Uncharacterized protein</fullName>
    </submittedName>
</protein>
<accession>A0A8B3CIR4</accession>